<organism evidence="1 2">
    <name type="scientific">Pseudoneurospora amorphoporcata</name>
    <dbReference type="NCBI Taxonomy" id="241081"/>
    <lineage>
        <taxon>Eukaryota</taxon>
        <taxon>Fungi</taxon>
        <taxon>Dikarya</taxon>
        <taxon>Ascomycota</taxon>
        <taxon>Pezizomycotina</taxon>
        <taxon>Sordariomycetes</taxon>
        <taxon>Sordariomycetidae</taxon>
        <taxon>Sordariales</taxon>
        <taxon>Sordariaceae</taxon>
        <taxon>Pseudoneurospora</taxon>
    </lineage>
</organism>
<protein>
    <recommendedName>
        <fullName evidence="3">HTH CENPB-type domain-containing protein</fullName>
    </recommendedName>
</protein>
<reference evidence="1" key="1">
    <citation type="journal article" date="2023" name="Mol. Phylogenet. Evol.">
        <title>Genome-scale phylogeny and comparative genomics of the fungal order Sordariales.</title>
        <authorList>
            <person name="Hensen N."/>
            <person name="Bonometti L."/>
            <person name="Westerberg I."/>
            <person name="Brannstrom I.O."/>
            <person name="Guillou S."/>
            <person name="Cros-Aarteil S."/>
            <person name="Calhoun S."/>
            <person name="Haridas S."/>
            <person name="Kuo A."/>
            <person name="Mondo S."/>
            <person name="Pangilinan J."/>
            <person name="Riley R."/>
            <person name="LaButti K."/>
            <person name="Andreopoulos B."/>
            <person name="Lipzen A."/>
            <person name="Chen C."/>
            <person name="Yan M."/>
            <person name="Daum C."/>
            <person name="Ng V."/>
            <person name="Clum A."/>
            <person name="Steindorff A."/>
            <person name="Ohm R.A."/>
            <person name="Martin F."/>
            <person name="Silar P."/>
            <person name="Natvig D.O."/>
            <person name="Lalanne C."/>
            <person name="Gautier V."/>
            <person name="Ament-Velasquez S.L."/>
            <person name="Kruys A."/>
            <person name="Hutchinson M.I."/>
            <person name="Powell A.J."/>
            <person name="Barry K."/>
            <person name="Miller A.N."/>
            <person name="Grigoriev I.V."/>
            <person name="Debuchy R."/>
            <person name="Gladieux P."/>
            <person name="Hiltunen Thoren M."/>
            <person name="Johannesson H."/>
        </authorList>
    </citation>
    <scope>NUCLEOTIDE SEQUENCE</scope>
    <source>
        <strain evidence="1">CBS 626.80</strain>
    </source>
</reference>
<sequence length="364" mass="41427">MPVFVPDVASRAEKAARHFLAGQTATVTRATTTRSKANNKARNKGKITYKSAGERFDVSEAIVKKYVMLIRDKKPLPTRKDAHRPNALTEDEDKALNIVVQIADRGHFPINNETLVSLANQLRDQRLCPPSTSLHKNWPIEWRKKHPEFEFKAASFKDVKRMSAETQLEGLEAWFKEVKAVYDWQERLKRRMEAEAQKQNPRRHVAIGDGAYTKEALDAKVAARREVDIAEGLKETQKASLAFIKKVAIEENPGLKQWPPQMRAWKAAQPEWDFDAFMASIEDEEDKRFEETGKATYPTMKEDFVPFKTYSKKRSRKIRRGSSSSVEIILGNEAIVPNELPTMPRHVHLVGSFTASSSINTLSP</sequence>
<evidence type="ECO:0008006" key="3">
    <source>
        <dbReference type="Google" id="ProtNLM"/>
    </source>
</evidence>
<evidence type="ECO:0000313" key="2">
    <source>
        <dbReference type="Proteomes" id="UP001303222"/>
    </source>
</evidence>
<name>A0AAN6SHJ8_9PEZI</name>
<keyword evidence="2" id="KW-1185">Reference proteome</keyword>
<accession>A0AAN6SHJ8</accession>
<dbReference type="AlphaFoldDB" id="A0AAN6SHJ8"/>
<dbReference type="EMBL" id="MU859087">
    <property type="protein sequence ID" value="KAK3954602.1"/>
    <property type="molecule type" value="Genomic_DNA"/>
</dbReference>
<proteinExistence type="predicted"/>
<comment type="caution">
    <text evidence="1">The sequence shown here is derived from an EMBL/GenBank/DDBJ whole genome shotgun (WGS) entry which is preliminary data.</text>
</comment>
<dbReference type="Proteomes" id="UP001303222">
    <property type="component" value="Unassembled WGS sequence"/>
</dbReference>
<reference evidence="1" key="2">
    <citation type="submission" date="2023-06" db="EMBL/GenBank/DDBJ databases">
        <authorList>
            <consortium name="Lawrence Berkeley National Laboratory"/>
            <person name="Mondo S.J."/>
            <person name="Hensen N."/>
            <person name="Bonometti L."/>
            <person name="Westerberg I."/>
            <person name="Brannstrom I.O."/>
            <person name="Guillou S."/>
            <person name="Cros-Aarteil S."/>
            <person name="Calhoun S."/>
            <person name="Haridas S."/>
            <person name="Kuo A."/>
            <person name="Pangilinan J."/>
            <person name="Riley R."/>
            <person name="Labutti K."/>
            <person name="Andreopoulos B."/>
            <person name="Lipzen A."/>
            <person name="Chen C."/>
            <person name="Yanf M."/>
            <person name="Daum C."/>
            <person name="Ng V."/>
            <person name="Clum A."/>
            <person name="Steindorff A."/>
            <person name="Ohm R."/>
            <person name="Martin F."/>
            <person name="Silar P."/>
            <person name="Natvig D."/>
            <person name="Lalanne C."/>
            <person name="Gautier V."/>
            <person name="Ament-Velasquez S.L."/>
            <person name="Kruys A."/>
            <person name="Hutchinson M.I."/>
            <person name="Powell A.J."/>
            <person name="Barry K."/>
            <person name="Miller A.N."/>
            <person name="Grigoriev I.V."/>
            <person name="Debuchy R."/>
            <person name="Gladieux P."/>
            <person name="Thoren M.H."/>
            <person name="Johannesson H."/>
        </authorList>
    </citation>
    <scope>NUCLEOTIDE SEQUENCE</scope>
    <source>
        <strain evidence="1">CBS 626.80</strain>
    </source>
</reference>
<evidence type="ECO:0000313" key="1">
    <source>
        <dbReference type="EMBL" id="KAK3954602.1"/>
    </source>
</evidence>
<gene>
    <name evidence="1" type="ORF">QBC32DRAFT_322447</name>
</gene>